<dbReference type="SMART" id="SM00257">
    <property type="entry name" value="LysM"/>
    <property type="match status" value="2"/>
</dbReference>
<dbReference type="Proteomes" id="UP000252415">
    <property type="component" value="Unassembled WGS sequence"/>
</dbReference>
<dbReference type="CDD" id="cd12797">
    <property type="entry name" value="M23_peptidase"/>
    <property type="match status" value="1"/>
</dbReference>
<dbReference type="OrthoDB" id="9810477at2"/>
<organism evidence="4 5">
    <name type="scientific">Paenibacillus prosopidis</name>
    <dbReference type="NCBI Taxonomy" id="630520"/>
    <lineage>
        <taxon>Bacteria</taxon>
        <taxon>Bacillati</taxon>
        <taxon>Bacillota</taxon>
        <taxon>Bacilli</taxon>
        <taxon>Bacillales</taxon>
        <taxon>Paenibacillaceae</taxon>
        <taxon>Paenibacillus</taxon>
    </lineage>
</organism>
<evidence type="ECO:0000256" key="1">
    <source>
        <dbReference type="ARBA" id="ARBA00022729"/>
    </source>
</evidence>
<dbReference type="CDD" id="cd00118">
    <property type="entry name" value="LysM"/>
    <property type="match status" value="2"/>
</dbReference>
<dbReference type="Gene3D" id="3.10.350.10">
    <property type="entry name" value="LysM domain"/>
    <property type="match status" value="2"/>
</dbReference>
<protein>
    <submittedName>
        <fullName evidence="4">Murein DD-endopeptidase MepM/ murein hydrolase activator NlpD</fullName>
    </submittedName>
</protein>
<dbReference type="PROSITE" id="PS51782">
    <property type="entry name" value="LYSM"/>
    <property type="match status" value="2"/>
</dbReference>
<name>A0A368W173_9BACL</name>
<dbReference type="Pfam" id="PF01476">
    <property type="entry name" value="LysM"/>
    <property type="match status" value="2"/>
</dbReference>
<dbReference type="InterPro" id="IPR050570">
    <property type="entry name" value="Cell_wall_metabolism_enzyme"/>
</dbReference>
<keyword evidence="5" id="KW-1185">Reference proteome</keyword>
<dbReference type="InterPro" id="IPR011055">
    <property type="entry name" value="Dup_hybrid_motif"/>
</dbReference>
<dbReference type="InterPro" id="IPR018392">
    <property type="entry name" value="LysM"/>
</dbReference>
<keyword evidence="1 2" id="KW-0732">Signal</keyword>
<evidence type="ECO:0000259" key="3">
    <source>
        <dbReference type="PROSITE" id="PS51782"/>
    </source>
</evidence>
<feature type="domain" description="LysM" evidence="3">
    <location>
        <begin position="28"/>
        <end position="71"/>
    </location>
</feature>
<comment type="caution">
    <text evidence="4">The sequence shown here is derived from an EMBL/GenBank/DDBJ whole genome shotgun (WGS) entry which is preliminary data.</text>
</comment>
<dbReference type="EMBL" id="QPJD01000008">
    <property type="protein sequence ID" value="RCW47436.1"/>
    <property type="molecule type" value="Genomic_DNA"/>
</dbReference>
<reference evidence="4 5" key="1">
    <citation type="submission" date="2018-07" db="EMBL/GenBank/DDBJ databases">
        <title>Genomic Encyclopedia of Type Strains, Phase III (KMG-III): the genomes of soil and plant-associated and newly described type strains.</title>
        <authorList>
            <person name="Whitman W."/>
        </authorList>
    </citation>
    <scope>NUCLEOTIDE SEQUENCE [LARGE SCALE GENOMIC DNA]</scope>
    <source>
        <strain evidence="4 5">CECT 7506</strain>
    </source>
</reference>
<accession>A0A368W173</accession>
<feature type="domain" description="LysM" evidence="3">
    <location>
        <begin position="78"/>
        <end position="123"/>
    </location>
</feature>
<dbReference type="SUPFAM" id="SSF51261">
    <property type="entry name" value="Duplicated hybrid motif"/>
    <property type="match status" value="1"/>
</dbReference>
<evidence type="ECO:0000256" key="2">
    <source>
        <dbReference type="SAM" id="SignalP"/>
    </source>
</evidence>
<dbReference type="InterPro" id="IPR016047">
    <property type="entry name" value="M23ase_b-sheet_dom"/>
</dbReference>
<dbReference type="Pfam" id="PF01551">
    <property type="entry name" value="Peptidase_M23"/>
    <property type="match status" value="1"/>
</dbReference>
<dbReference type="AlphaFoldDB" id="A0A368W173"/>
<feature type="signal peptide" evidence="2">
    <location>
        <begin position="1"/>
        <end position="26"/>
    </location>
</feature>
<sequence length="279" mass="30709">MNKRMKQLVCSTAILAFLTVSPDTGAAATYTVQKNDTLWLIGTKFSTSADHLKKINSLTSNSLYIGQTLQVPNPPEFTVTTVQPNDTMWIIAQRYNVPLTKLIAANPQLPNPNNIWTGLEIRIPKKPAAYLNGVFPLAKGSYTPFTNTYADSRTWSSDGTGVRAHEGVDIFANKGTAVYSALAGTIVKAGWNEYGGWRLTIRVDDSTEFYYAHLSKYAAGIKQGVKVSAGQLIGYVGNTGYGPVGTEGKFISHLHFGIYKRTPAYHAVDPYLYLKWWSL</sequence>
<proteinExistence type="predicted"/>
<dbReference type="PANTHER" id="PTHR21666:SF289">
    <property type="entry name" value="L-ALA--D-GLU ENDOPEPTIDASE"/>
    <property type="match status" value="1"/>
</dbReference>
<feature type="chain" id="PRO_5039472485" evidence="2">
    <location>
        <begin position="27"/>
        <end position="279"/>
    </location>
</feature>
<dbReference type="RefSeq" id="WP_114380728.1">
    <property type="nucleotide sequence ID" value="NZ_QPJD01000008.1"/>
</dbReference>
<gene>
    <name evidence="4" type="ORF">DFP97_10851</name>
</gene>
<dbReference type="InterPro" id="IPR036779">
    <property type="entry name" value="LysM_dom_sf"/>
</dbReference>
<evidence type="ECO:0000313" key="5">
    <source>
        <dbReference type="Proteomes" id="UP000252415"/>
    </source>
</evidence>
<dbReference type="GO" id="GO:0004222">
    <property type="term" value="F:metalloendopeptidase activity"/>
    <property type="evidence" value="ECO:0007669"/>
    <property type="project" value="TreeGrafter"/>
</dbReference>
<evidence type="ECO:0000313" key="4">
    <source>
        <dbReference type="EMBL" id="RCW47436.1"/>
    </source>
</evidence>
<keyword evidence="4" id="KW-0378">Hydrolase</keyword>
<dbReference type="PANTHER" id="PTHR21666">
    <property type="entry name" value="PEPTIDASE-RELATED"/>
    <property type="match status" value="1"/>
</dbReference>
<dbReference type="Gene3D" id="2.70.70.10">
    <property type="entry name" value="Glucose Permease (Domain IIA)"/>
    <property type="match status" value="1"/>
</dbReference>